<name>A0AA48H4U2_9BACT</name>
<organism evidence="1 2">
    <name type="scientific">Mesoterricola sediminis</name>
    <dbReference type="NCBI Taxonomy" id="2927980"/>
    <lineage>
        <taxon>Bacteria</taxon>
        <taxon>Pseudomonadati</taxon>
        <taxon>Acidobacteriota</taxon>
        <taxon>Holophagae</taxon>
        <taxon>Holophagales</taxon>
        <taxon>Holophagaceae</taxon>
        <taxon>Mesoterricola</taxon>
    </lineage>
</organism>
<protein>
    <submittedName>
        <fullName evidence="1">Uncharacterized protein</fullName>
    </submittedName>
</protein>
<sequence length="379" mass="42225">MSEYQYYEFQAIDRALTAKEMEELRRHSARARITPTCFTNHYEWGSFKGDEDAWMERYFDAFLYLANWGTRILQFRLPAEVLDPVKAGAYCFGEGASVRKKGGKTILRFVSEDDQGDDDPEGAGHLASLIGARDGLMKGDLRALYLGWLLMVQGEELDEGEVEPPVPPGLAGLSGALEGMASFLRIDPDLIAAAAAGSAPLQAPDLERKQVRAWIQGMPAEEKDRLLTDLLLKPDLGPIFTLQACVTRGNVPEAPPGLRGTRTVAELQALAQARGADRRRLEQEERSRKLRIREQEAAIAREAHLDRLKGQEHGLWGQVEALSATKVPRNYDRAVALLVDLRDMGFRSRAGDFASRLEAFRTRHAQQPSLTRRLDKAGL</sequence>
<dbReference type="AlphaFoldDB" id="A0AA48H4U2"/>
<gene>
    <name evidence="1" type="ORF">METESE_09460</name>
</gene>
<proteinExistence type="predicted"/>
<evidence type="ECO:0000313" key="1">
    <source>
        <dbReference type="EMBL" id="BDU75988.1"/>
    </source>
</evidence>
<dbReference type="Proteomes" id="UP001228113">
    <property type="component" value="Chromosome"/>
</dbReference>
<keyword evidence="2" id="KW-1185">Reference proteome</keyword>
<evidence type="ECO:0000313" key="2">
    <source>
        <dbReference type="Proteomes" id="UP001228113"/>
    </source>
</evidence>
<dbReference type="KEGG" id="msea:METESE_09460"/>
<dbReference type="RefSeq" id="WP_316411179.1">
    <property type="nucleotide sequence ID" value="NZ_AP027081.1"/>
</dbReference>
<dbReference type="EMBL" id="AP027081">
    <property type="protein sequence ID" value="BDU75988.1"/>
    <property type="molecule type" value="Genomic_DNA"/>
</dbReference>
<accession>A0AA48H4U2</accession>
<reference evidence="1" key="1">
    <citation type="journal article" date="2023" name="Int. J. Syst. Evol. Microbiol.">
        <title>Mesoterricola silvestris gen. nov., sp. nov., Mesoterricola sediminis sp. nov., Geothrix oryzae sp. nov., Geothrix edaphica sp. nov., Geothrix rubra sp. nov., and Geothrix limicola sp. nov., six novel members of Acidobacteriota isolated from soils.</title>
        <authorList>
            <person name="Itoh H."/>
            <person name="Sugisawa Y."/>
            <person name="Mise K."/>
            <person name="Xu Z."/>
            <person name="Kuniyasu M."/>
            <person name="Ushijima N."/>
            <person name="Kawano K."/>
            <person name="Kobayashi E."/>
            <person name="Shiratori Y."/>
            <person name="Masuda Y."/>
            <person name="Senoo K."/>
        </authorList>
    </citation>
    <scope>NUCLEOTIDE SEQUENCE</scope>
    <source>
        <strain evidence="1">W786</strain>
    </source>
</reference>